<accession>A0A1A9AAL9</accession>
<dbReference type="PATRIC" id="fig|261654.4.peg.6250"/>
<protein>
    <recommendedName>
        <fullName evidence="1">DUF397 domain-containing protein</fullName>
    </recommendedName>
</protein>
<sequence length="64" mass="6986">MDSQWRKSTRSGSNGACVEARYANTTVEVRDSKNPDGAVLSFTPEAWSGFVKGFSDQNRQADNG</sequence>
<dbReference type="EMBL" id="LT594323">
    <property type="protein sequence ID" value="SBT53532.1"/>
    <property type="molecule type" value="Genomic_DNA"/>
</dbReference>
<dbReference type="OrthoDB" id="4560027at2"/>
<dbReference type="InterPro" id="IPR007278">
    <property type="entry name" value="DUF397"/>
</dbReference>
<feature type="domain" description="DUF397" evidence="1">
    <location>
        <begin position="4"/>
        <end position="53"/>
    </location>
</feature>
<dbReference type="RefSeq" id="WP_091672094.1">
    <property type="nucleotide sequence ID" value="NZ_LT594323.1"/>
</dbReference>
<dbReference type="Pfam" id="PF04149">
    <property type="entry name" value="DUF397"/>
    <property type="match status" value="1"/>
</dbReference>
<keyword evidence="3" id="KW-1185">Reference proteome</keyword>
<gene>
    <name evidence="2" type="ORF">GA0070611_6172</name>
</gene>
<evidence type="ECO:0000259" key="1">
    <source>
        <dbReference type="Pfam" id="PF04149"/>
    </source>
</evidence>
<evidence type="ECO:0000313" key="3">
    <source>
        <dbReference type="Proteomes" id="UP000199385"/>
    </source>
</evidence>
<dbReference type="STRING" id="261654.GA0070611_6172"/>
<reference evidence="3" key="1">
    <citation type="submission" date="2016-06" db="EMBL/GenBank/DDBJ databases">
        <authorList>
            <person name="Varghese N."/>
            <person name="Submissions Spin"/>
        </authorList>
    </citation>
    <scope>NUCLEOTIDE SEQUENCE [LARGE SCALE GENOMIC DNA]</scope>
    <source>
        <strain evidence="3">DSM 44815</strain>
    </source>
</reference>
<organism evidence="2 3">
    <name type="scientific">Micromonospora auratinigra</name>
    <dbReference type="NCBI Taxonomy" id="261654"/>
    <lineage>
        <taxon>Bacteria</taxon>
        <taxon>Bacillati</taxon>
        <taxon>Actinomycetota</taxon>
        <taxon>Actinomycetes</taxon>
        <taxon>Micromonosporales</taxon>
        <taxon>Micromonosporaceae</taxon>
        <taxon>Micromonospora</taxon>
    </lineage>
</organism>
<proteinExistence type="predicted"/>
<dbReference type="AlphaFoldDB" id="A0A1A9AAL9"/>
<name>A0A1A9AAL9_9ACTN</name>
<dbReference type="Proteomes" id="UP000199385">
    <property type="component" value="Chromosome I"/>
</dbReference>
<evidence type="ECO:0000313" key="2">
    <source>
        <dbReference type="EMBL" id="SBT53532.1"/>
    </source>
</evidence>